<feature type="topological domain" description="Periplasmic" evidence="7">
    <location>
        <begin position="22"/>
        <end position="92"/>
    </location>
</feature>
<comment type="subunit">
    <text evidence="7">Part of a complex composed of FtsB, FtsL and FtsQ.</text>
</comment>
<dbReference type="GO" id="GO:0032153">
    <property type="term" value="C:cell division site"/>
    <property type="evidence" value="ECO:0007669"/>
    <property type="project" value="UniProtKB-UniRule"/>
</dbReference>
<dbReference type="InterPro" id="IPR007060">
    <property type="entry name" value="FtsL/DivIC"/>
</dbReference>
<evidence type="ECO:0000313" key="9">
    <source>
        <dbReference type="Proteomes" id="UP000295793"/>
    </source>
</evidence>
<comment type="subcellular location">
    <subcellularLocation>
        <location evidence="7">Cell inner membrane</location>
        <topology evidence="7">Single-pass type II membrane protein</topology>
    </subcellularLocation>
    <text evidence="7">Localizes to the division septum.</text>
</comment>
<dbReference type="GO" id="GO:0043093">
    <property type="term" value="P:FtsZ-dependent cytokinesis"/>
    <property type="evidence" value="ECO:0007669"/>
    <property type="project" value="UniProtKB-UniRule"/>
</dbReference>
<protein>
    <recommendedName>
        <fullName evidence="7">Cell division protein FtsB</fullName>
    </recommendedName>
</protein>
<dbReference type="GO" id="GO:0005886">
    <property type="term" value="C:plasma membrane"/>
    <property type="evidence" value="ECO:0007669"/>
    <property type="project" value="UniProtKB-SubCell"/>
</dbReference>
<evidence type="ECO:0000256" key="2">
    <source>
        <dbReference type="ARBA" id="ARBA00022618"/>
    </source>
</evidence>
<evidence type="ECO:0000256" key="4">
    <source>
        <dbReference type="ARBA" id="ARBA00022989"/>
    </source>
</evidence>
<keyword evidence="4 7" id="KW-1133">Transmembrane helix</keyword>
<evidence type="ECO:0000313" key="8">
    <source>
        <dbReference type="EMBL" id="TCS40729.1"/>
    </source>
</evidence>
<feature type="coiled-coil region" evidence="7">
    <location>
        <begin position="22"/>
        <end position="56"/>
    </location>
</feature>
<accession>A0A4V2UJQ2</accession>
<organism evidence="8 9">
    <name type="scientific">Reinekea marinisedimentorum</name>
    <dbReference type="NCBI Taxonomy" id="230495"/>
    <lineage>
        <taxon>Bacteria</taxon>
        <taxon>Pseudomonadati</taxon>
        <taxon>Pseudomonadota</taxon>
        <taxon>Gammaproteobacteria</taxon>
        <taxon>Oceanospirillales</taxon>
        <taxon>Saccharospirillaceae</taxon>
        <taxon>Reinekea</taxon>
    </lineage>
</organism>
<proteinExistence type="inferred from homology"/>
<keyword evidence="2 7" id="KW-0132">Cell division</keyword>
<keyword evidence="3 7" id="KW-0812">Transmembrane</keyword>
<gene>
    <name evidence="7" type="primary">ftsB</name>
    <name evidence="8" type="ORF">BCF53_10886</name>
</gene>
<reference evidence="8 9" key="1">
    <citation type="submission" date="2019-03" db="EMBL/GenBank/DDBJ databases">
        <title>Genomic Encyclopedia of Archaeal and Bacterial Type Strains, Phase II (KMG-II): from individual species to whole genera.</title>
        <authorList>
            <person name="Goeker M."/>
        </authorList>
    </citation>
    <scope>NUCLEOTIDE SEQUENCE [LARGE SCALE GENOMIC DNA]</scope>
    <source>
        <strain evidence="8 9">DSM 15388</strain>
    </source>
</reference>
<sequence>MRLVQIALLVLIVMLQYRFWFAENGHADKKRLEKEIAALELELKVQKATNDKLRARVADLKSGDDAVEELARQDLGLVKPGETYIIVVDENN</sequence>
<keyword evidence="7" id="KW-0175">Coiled coil</keyword>
<dbReference type="AlphaFoldDB" id="A0A4V2UJQ2"/>
<dbReference type="RefSeq" id="WP_132701700.1">
    <property type="nucleotide sequence ID" value="NZ_SLZR01000008.1"/>
</dbReference>
<feature type="topological domain" description="Cytoplasmic" evidence="7">
    <location>
        <begin position="1"/>
        <end position="3"/>
    </location>
</feature>
<keyword evidence="1 7" id="KW-1003">Cell membrane</keyword>
<comment type="function">
    <text evidence="7">Essential cell division protein. May link together the upstream cell division proteins, which are predominantly cytoplasmic, with the downstream cell division proteins, which are predominantly periplasmic.</text>
</comment>
<dbReference type="OrthoDB" id="7061211at2"/>
<keyword evidence="9" id="KW-1185">Reference proteome</keyword>
<keyword evidence="7" id="KW-0997">Cell inner membrane</keyword>
<keyword evidence="5 7" id="KW-0472">Membrane</keyword>
<name>A0A4V2UJQ2_9GAMM</name>
<evidence type="ECO:0000256" key="5">
    <source>
        <dbReference type="ARBA" id="ARBA00023136"/>
    </source>
</evidence>
<comment type="similarity">
    <text evidence="7">Belongs to the FtsB family.</text>
</comment>
<dbReference type="Proteomes" id="UP000295793">
    <property type="component" value="Unassembled WGS sequence"/>
</dbReference>
<evidence type="ECO:0000256" key="1">
    <source>
        <dbReference type="ARBA" id="ARBA00022475"/>
    </source>
</evidence>
<keyword evidence="6 7" id="KW-0131">Cell cycle</keyword>
<dbReference type="PANTHER" id="PTHR37485">
    <property type="entry name" value="CELL DIVISION PROTEIN FTSB"/>
    <property type="match status" value="1"/>
</dbReference>
<dbReference type="EMBL" id="SLZR01000008">
    <property type="protein sequence ID" value="TCS40729.1"/>
    <property type="molecule type" value="Genomic_DNA"/>
</dbReference>
<dbReference type="Pfam" id="PF04977">
    <property type="entry name" value="DivIC"/>
    <property type="match status" value="1"/>
</dbReference>
<evidence type="ECO:0000256" key="6">
    <source>
        <dbReference type="ARBA" id="ARBA00023306"/>
    </source>
</evidence>
<dbReference type="HAMAP" id="MF_00599">
    <property type="entry name" value="FtsB"/>
    <property type="match status" value="1"/>
</dbReference>
<dbReference type="GO" id="GO:0030428">
    <property type="term" value="C:cell septum"/>
    <property type="evidence" value="ECO:0007669"/>
    <property type="project" value="TreeGrafter"/>
</dbReference>
<evidence type="ECO:0000256" key="7">
    <source>
        <dbReference type="HAMAP-Rule" id="MF_00599"/>
    </source>
</evidence>
<evidence type="ECO:0000256" key="3">
    <source>
        <dbReference type="ARBA" id="ARBA00022692"/>
    </source>
</evidence>
<comment type="caution">
    <text evidence="8">The sequence shown here is derived from an EMBL/GenBank/DDBJ whole genome shotgun (WGS) entry which is preliminary data.</text>
</comment>
<dbReference type="PANTHER" id="PTHR37485:SF1">
    <property type="entry name" value="CELL DIVISION PROTEIN FTSB"/>
    <property type="match status" value="1"/>
</dbReference>
<dbReference type="InterPro" id="IPR023081">
    <property type="entry name" value="Cell_div_FtsB"/>
</dbReference>